<feature type="region of interest" description="Disordered" evidence="5">
    <location>
        <begin position="1"/>
        <end position="33"/>
    </location>
</feature>
<dbReference type="AlphaFoldDB" id="A0A0N5A1Z6"/>
<dbReference type="SUPFAM" id="SSF48371">
    <property type="entry name" value="ARM repeat"/>
    <property type="match status" value="1"/>
</dbReference>
<evidence type="ECO:0000256" key="4">
    <source>
        <dbReference type="ARBA" id="ARBA00030283"/>
    </source>
</evidence>
<dbReference type="Gene3D" id="1.25.10.10">
    <property type="entry name" value="Leucine-rich Repeat Variant"/>
    <property type="match status" value="1"/>
</dbReference>
<dbReference type="InterPro" id="IPR007216">
    <property type="entry name" value="CNOT9"/>
</dbReference>
<dbReference type="STRING" id="131310.A0A0N5A1Z6"/>
<evidence type="ECO:0000256" key="3">
    <source>
        <dbReference type="ARBA" id="ARBA00014171"/>
    </source>
</evidence>
<evidence type="ECO:0000256" key="5">
    <source>
        <dbReference type="SAM" id="MobiDB-lite"/>
    </source>
</evidence>
<comment type="subcellular location">
    <subcellularLocation>
        <location evidence="1">Cytoplasm</location>
        <location evidence="1">P-body</location>
    </subcellularLocation>
</comment>
<evidence type="ECO:0000313" key="6">
    <source>
        <dbReference type="Proteomes" id="UP000038045"/>
    </source>
</evidence>
<dbReference type="FunFam" id="1.25.10.10:FF:000661">
    <property type="entry name" value="Cell differentiation family, Rcd1-like containing protein"/>
    <property type="match status" value="1"/>
</dbReference>
<dbReference type="Pfam" id="PF04078">
    <property type="entry name" value="Rcd1"/>
    <property type="match status" value="1"/>
</dbReference>
<sequence length="324" mass="36677">MDIPNLSHSSTPSNSVSENLNVETSDGNSPDPELVKQLKQWIKDLHDPSKRETALHNLSKLSSKREEFPDLAIWLWNSYGTMTILLTEILMVAPYIHPPRLTNQMSTAVCNTLALLQCIASHKDTRLLMLHSNLHMYLYSFLHTTKSERPYEYVRLTSLGVIGALVRSEDKDVISLLLQTEIVPLCLRIMEAGSDLSKTVASFILQKILTLDTGLNYICQTYERFNHVAKILKKSVENIANQRNSQTARLFKQVVRCYSRLSFNGKAVHGLLEVLPDQLKDDTFKAEIEGDPQLKDAWTCLKDNLEKAGKIPRPHPREAANLSI</sequence>
<dbReference type="InterPro" id="IPR011989">
    <property type="entry name" value="ARM-like"/>
</dbReference>
<dbReference type="Proteomes" id="UP000038045">
    <property type="component" value="Unplaced"/>
</dbReference>
<dbReference type="PANTHER" id="PTHR12262">
    <property type="entry name" value="CCR4-NOT TRANSCRIPTION COMPLEX SUBUNIT 9"/>
    <property type="match status" value="1"/>
</dbReference>
<accession>A0A0N5A1Z6</accession>
<evidence type="ECO:0000256" key="1">
    <source>
        <dbReference type="ARBA" id="ARBA00004201"/>
    </source>
</evidence>
<dbReference type="GO" id="GO:0000932">
    <property type="term" value="C:P-body"/>
    <property type="evidence" value="ECO:0007669"/>
    <property type="project" value="UniProtKB-SubCell"/>
</dbReference>
<comment type="similarity">
    <text evidence="2">Belongs to the CNOT9 family.</text>
</comment>
<name>A0A0N5A1Z6_PARTI</name>
<organism evidence="6 7">
    <name type="scientific">Parastrongyloides trichosuri</name>
    <name type="common">Possum-specific nematode worm</name>
    <dbReference type="NCBI Taxonomy" id="131310"/>
    <lineage>
        <taxon>Eukaryota</taxon>
        <taxon>Metazoa</taxon>
        <taxon>Ecdysozoa</taxon>
        <taxon>Nematoda</taxon>
        <taxon>Chromadorea</taxon>
        <taxon>Rhabditida</taxon>
        <taxon>Tylenchina</taxon>
        <taxon>Panagrolaimomorpha</taxon>
        <taxon>Strongyloidoidea</taxon>
        <taxon>Strongyloididae</taxon>
        <taxon>Parastrongyloides</taxon>
    </lineage>
</organism>
<dbReference type="WBParaSite" id="PTRK_0001564200.1">
    <property type="protein sequence ID" value="PTRK_0001564200.1"/>
    <property type="gene ID" value="PTRK_0001564200"/>
</dbReference>
<dbReference type="InterPro" id="IPR016024">
    <property type="entry name" value="ARM-type_fold"/>
</dbReference>
<feature type="compositionally biased region" description="Polar residues" evidence="5">
    <location>
        <begin position="1"/>
        <end position="28"/>
    </location>
</feature>
<protein>
    <recommendedName>
        <fullName evidence="3">CCR4-NOT transcription complex subunit 9</fullName>
    </recommendedName>
    <alternativeName>
        <fullName evidence="4">Cell differentiation protein RQCD1 homolog</fullName>
    </alternativeName>
</protein>
<evidence type="ECO:0000256" key="2">
    <source>
        <dbReference type="ARBA" id="ARBA00006385"/>
    </source>
</evidence>
<dbReference type="GO" id="GO:0006402">
    <property type="term" value="P:mRNA catabolic process"/>
    <property type="evidence" value="ECO:0007669"/>
    <property type="project" value="InterPro"/>
</dbReference>
<proteinExistence type="inferred from homology"/>
<keyword evidence="6" id="KW-1185">Reference proteome</keyword>
<dbReference type="GO" id="GO:0030014">
    <property type="term" value="C:CCR4-NOT complex"/>
    <property type="evidence" value="ECO:0007669"/>
    <property type="project" value="InterPro"/>
</dbReference>
<evidence type="ECO:0000313" key="7">
    <source>
        <dbReference type="WBParaSite" id="PTRK_0001564200.1"/>
    </source>
</evidence>
<reference evidence="7" key="1">
    <citation type="submission" date="2017-02" db="UniProtKB">
        <authorList>
            <consortium name="WormBaseParasite"/>
        </authorList>
    </citation>
    <scope>IDENTIFICATION</scope>
</reference>